<dbReference type="EMBL" id="BGPR01007491">
    <property type="protein sequence ID" value="GBN27245.1"/>
    <property type="molecule type" value="Genomic_DNA"/>
</dbReference>
<reference evidence="1 2" key="1">
    <citation type="journal article" date="2019" name="Sci. Rep.">
        <title>Orb-weaving spider Araneus ventricosus genome elucidates the spidroin gene catalogue.</title>
        <authorList>
            <person name="Kono N."/>
            <person name="Nakamura H."/>
            <person name="Ohtoshi R."/>
            <person name="Moran D.A.P."/>
            <person name="Shinohara A."/>
            <person name="Yoshida Y."/>
            <person name="Fujiwara M."/>
            <person name="Mori M."/>
            <person name="Tomita M."/>
            <person name="Arakawa K."/>
        </authorList>
    </citation>
    <scope>NUCLEOTIDE SEQUENCE [LARGE SCALE GENOMIC DNA]</scope>
</reference>
<protein>
    <submittedName>
        <fullName evidence="1">Uncharacterized protein</fullName>
    </submittedName>
</protein>
<evidence type="ECO:0000313" key="1">
    <source>
        <dbReference type="EMBL" id="GBN27245.1"/>
    </source>
</evidence>
<organism evidence="1 2">
    <name type="scientific">Araneus ventricosus</name>
    <name type="common">Orbweaver spider</name>
    <name type="synonym">Epeira ventricosa</name>
    <dbReference type="NCBI Taxonomy" id="182803"/>
    <lineage>
        <taxon>Eukaryota</taxon>
        <taxon>Metazoa</taxon>
        <taxon>Ecdysozoa</taxon>
        <taxon>Arthropoda</taxon>
        <taxon>Chelicerata</taxon>
        <taxon>Arachnida</taxon>
        <taxon>Araneae</taxon>
        <taxon>Araneomorphae</taxon>
        <taxon>Entelegynae</taxon>
        <taxon>Araneoidea</taxon>
        <taxon>Araneidae</taxon>
        <taxon>Araneus</taxon>
    </lineage>
</organism>
<dbReference type="AlphaFoldDB" id="A0A4Y2MJB1"/>
<accession>A0A4Y2MJB1</accession>
<comment type="caution">
    <text evidence="1">The sequence shown here is derived from an EMBL/GenBank/DDBJ whole genome shotgun (WGS) entry which is preliminary data.</text>
</comment>
<keyword evidence="2" id="KW-1185">Reference proteome</keyword>
<evidence type="ECO:0000313" key="2">
    <source>
        <dbReference type="Proteomes" id="UP000499080"/>
    </source>
</evidence>
<sequence>MTGISVLEKKKPCGALATVIMYAIQKREKKKTKVWTRKWLLRRKALGSPRSKFFYKSIFVRKLQKMLKDGCGQFRIFIRKDSATNNEDGHKCEARHIRWGTTTSWEPPYL</sequence>
<gene>
    <name evidence="1" type="ORF">AVEN_234877_1</name>
</gene>
<name>A0A4Y2MJB1_ARAVE</name>
<proteinExistence type="predicted"/>
<dbReference type="Proteomes" id="UP000499080">
    <property type="component" value="Unassembled WGS sequence"/>
</dbReference>